<keyword evidence="2" id="KW-1185">Reference proteome</keyword>
<gene>
    <name evidence="1" type="ORF">QFC22_001516</name>
</gene>
<name>A0ACC2XKT2_9TREE</name>
<organism evidence="1 2">
    <name type="scientific">Naganishia vaughanmartiniae</name>
    <dbReference type="NCBI Taxonomy" id="1424756"/>
    <lineage>
        <taxon>Eukaryota</taxon>
        <taxon>Fungi</taxon>
        <taxon>Dikarya</taxon>
        <taxon>Basidiomycota</taxon>
        <taxon>Agaricomycotina</taxon>
        <taxon>Tremellomycetes</taxon>
        <taxon>Filobasidiales</taxon>
        <taxon>Filobasidiaceae</taxon>
        <taxon>Naganishia</taxon>
    </lineage>
</organism>
<accession>A0ACC2XKT2</accession>
<sequence length="140" mass="14856">MSPERIQGGNYSVKSDVWSLGISLIELALGRFPFSNNDNMTNGSNGSGNGGSEDDSDLPDELRATAKASRAPPVLPAANGPPPAAGPNMSILDLLQYIVNEPAPRLTPPGKFPREAEVFVDDCLQKDPASRKNPKQLLVS</sequence>
<proteinExistence type="predicted"/>
<reference evidence="1" key="1">
    <citation type="submission" date="2023-04" db="EMBL/GenBank/DDBJ databases">
        <title>Draft Genome sequencing of Naganishia species isolated from polar environments using Oxford Nanopore Technology.</title>
        <authorList>
            <person name="Leo P."/>
            <person name="Venkateswaran K."/>
        </authorList>
    </citation>
    <scope>NUCLEOTIDE SEQUENCE</scope>
    <source>
        <strain evidence="1">MNA-CCFEE 5425</strain>
    </source>
</reference>
<protein>
    <submittedName>
        <fullName evidence="1">Uncharacterized protein</fullName>
    </submittedName>
</protein>
<evidence type="ECO:0000313" key="1">
    <source>
        <dbReference type="EMBL" id="KAJ9123317.1"/>
    </source>
</evidence>
<dbReference type="EMBL" id="JASBWU010000003">
    <property type="protein sequence ID" value="KAJ9123317.1"/>
    <property type="molecule type" value="Genomic_DNA"/>
</dbReference>
<evidence type="ECO:0000313" key="2">
    <source>
        <dbReference type="Proteomes" id="UP001243375"/>
    </source>
</evidence>
<dbReference type="Proteomes" id="UP001243375">
    <property type="component" value="Unassembled WGS sequence"/>
</dbReference>
<comment type="caution">
    <text evidence="1">The sequence shown here is derived from an EMBL/GenBank/DDBJ whole genome shotgun (WGS) entry which is preliminary data.</text>
</comment>